<evidence type="ECO:0000256" key="5">
    <source>
        <dbReference type="ARBA" id="ARBA00022737"/>
    </source>
</evidence>
<dbReference type="PANTHER" id="PTHR24345">
    <property type="entry name" value="SERINE/THREONINE-PROTEIN KINASE PLK"/>
    <property type="match status" value="1"/>
</dbReference>
<sequence length="585" mass="67301">MGDKPQVKEVPETVCNSKKEQVLTRGKFLGKGGFARCYELVDSKTNAVYAGKIVSKLLLQKKHQKEKMTQEIEIHRSLSHPHVVRLEDFFEDSDNVYILLELCSRRSLMELHKRRKAVTEPEARYFTSQETYQKIKNNDYVIPKRVGSDAAHLISCLLAAVPSRRPTIQEVAKFSFFLRGYMPTRLPTSCLTMAPKFTPAQLSQGQNDERRVLGEIKSHQLLGSEQRVNQDLMSSPARSLVSVPEAQVVSIGVRGDKNEKGEADLNAVPSDFYLSDLYRQLDDLISKKPAERALIQEDEAEDPASVPVFWVSKWVDYSDKYGLGYQLCDNSIGVVFNDNSKLVLNAAGEQVQYTEKDNSERYFVLSSYPEELHKKITLLKYFRNYMQEHLQKTGANMAPKEGDELARLPCLRTWFRTRSAIVLHMSSGILQINFFQDHTKLILCPLMSAVTYIDQKRKFRTFKFELMAKFGCSKDVLMVITPPENGIVCKQLYFAWFCILRRVRREGVAREREEDHLCVFWRPGPMQHMKRLQFLWQLLRIAWLSGGGQGFFEFEISEALRMLVEICRNGVQPRELSVSIPKRVA</sequence>
<dbReference type="InterPro" id="IPR000719">
    <property type="entry name" value="Prot_kinase_dom"/>
</dbReference>
<dbReference type="GO" id="GO:0005524">
    <property type="term" value="F:ATP binding"/>
    <property type="evidence" value="ECO:0007669"/>
    <property type="project" value="UniProtKB-UniRule"/>
</dbReference>
<dbReference type="PROSITE" id="PS50078">
    <property type="entry name" value="POLO_BOX"/>
    <property type="match status" value="2"/>
</dbReference>
<evidence type="ECO:0000256" key="8">
    <source>
        <dbReference type="ARBA" id="ARBA00022840"/>
    </source>
</evidence>
<dbReference type="InterPro" id="IPR011009">
    <property type="entry name" value="Kinase-like_dom_sf"/>
</dbReference>
<evidence type="ECO:0000256" key="3">
    <source>
        <dbReference type="ARBA" id="ARBA00022527"/>
    </source>
</evidence>
<feature type="domain" description="POLO box" evidence="15">
    <location>
        <begin position="310"/>
        <end position="388"/>
    </location>
</feature>
<dbReference type="PROSITE" id="PS50011">
    <property type="entry name" value="PROTEIN_KINASE_DOM"/>
    <property type="match status" value="1"/>
</dbReference>
<dbReference type="GO" id="GO:0005737">
    <property type="term" value="C:cytoplasm"/>
    <property type="evidence" value="ECO:0007669"/>
    <property type="project" value="TreeGrafter"/>
</dbReference>
<dbReference type="PANTHER" id="PTHR24345:SF93">
    <property type="entry name" value="SERINE_THREONINE-PROTEIN KINASE PLK1"/>
    <property type="match status" value="1"/>
</dbReference>
<comment type="catalytic activity">
    <reaction evidence="10 13">
        <text>L-threonyl-[protein] + ATP = O-phospho-L-threonyl-[protein] + ADP + H(+)</text>
        <dbReference type="Rhea" id="RHEA:46608"/>
        <dbReference type="Rhea" id="RHEA-COMP:11060"/>
        <dbReference type="Rhea" id="RHEA-COMP:11605"/>
        <dbReference type="ChEBI" id="CHEBI:15378"/>
        <dbReference type="ChEBI" id="CHEBI:30013"/>
        <dbReference type="ChEBI" id="CHEBI:30616"/>
        <dbReference type="ChEBI" id="CHEBI:61977"/>
        <dbReference type="ChEBI" id="CHEBI:456216"/>
        <dbReference type="EC" id="2.7.11.21"/>
    </reaction>
</comment>
<reference evidence="16 17" key="2">
    <citation type="submission" date="2018-10" db="EMBL/GenBank/DDBJ databases">
        <authorList>
            <consortium name="Pathogen Informatics"/>
        </authorList>
    </citation>
    <scope>NUCLEOTIDE SEQUENCE [LARGE SCALE GENOMIC DNA]</scope>
</reference>
<evidence type="ECO:0000313" key="18">
    <source>
        <dbReference type="WBParaSite" id="EVEC_0000724201-mRNA-1"/>
    </source>
</evidence>
<dbReference type="InterPro" id="IPR036947">
    <property type="entry name" value="POLO_box_dom_sf"/>
</dbReference>
<keyword evidence="8 12" id="KW-0067">ATP-binding</keyword>
<dbReference type="GO" id="GO:0000776">
    <property type="term" value="C:kinetochore"/>
    <property type="evidence" value="ECO:0007669"/>
    <property type="project" value="TreeGrafter"/>
</dbReference>
<dbReference type="PROSITE" id="PS00107">
    <property type="entry name" value="PROTEIN_KINASE_ATP"/>
    <property type="match status" value="1"/>
</dbReference>
<dbReference type="OrthoDB" id="408964at2759"/>
<keyword evidence="5" id="KW-0677">Repeat</keyword>
<keyword evidence="2" id="KW-0963">Cytoplasm</keyword>
<keyword evidence="17" id="KW-1185">Reference proteome</keyword>
<dbReference type="WBParaSite" id="EVEC_0000724201-mRNA-1">
    <property type="protein sequence ID" value="EVEC_0000724201-mRNA-1"/>
    <property type="gene ID" value="EVEC_0000724201"/>
</dbReference>
<evidence type="ECO:0000256" key="2">
    <source>
        <dbReference type="ARBA" id="ARBA00022490"/>
    </source>
</evidence>
<dbReference type="EMBL" id="UXUI01008642">
    <property type="protein sequence ID" value="VDD92012.1"/>
    <property type="molecule type" value="Genomic_DNA"/>
</dbReference>
<dbReference type="Proteomes" id="UP000274131">
    <property type="component" value="Unassembled WGS sequence"/>
</dbReference>
<dbReference type="Gene3D" id="1.10.510.10">
    <property type="entry name" value="Transferase(Phosphotransferase) domain 1"/>
    <property type="match status" value="1"/>
</dbReference>
<dbReference type="SMART" id="SM00220">
    <property type="entry name" value="S_TKc"/>
    <property type="match status" value="1"/>
</dbReference>
<dbReference type="AlphaFoldDB" id="A0A0N4V9W5"/>
<comment type="catalytic activity">
    <reaction evidence="11">
        <text>L-seryl-[protein] + ATP = O-phospho-L-seryl-[protein] + ADP + H(+)</text>
        <dbReference type="Rhea" id="RHEA:17989"/>
        <dbReference type="Rhea" id="RHEA-COMP:9863"/>
        <dbReference type="Rhea" id="RHEA-COMP:11604"/>
        <dbReference type="ChEBI" id="CHEBI:15378"/>
        <dbReference type="ChEBI" id="CHEBI:29999"/>
        <dbReference type="ChEBI" id="CHEBI:30616"/>
        <dbReference type="ChEBI" id="CHEBI:83421"/>
        <dbReference type="ChEBI" id="CHEBI:456216"/>
        <dbReference type="EC" id="2.7.11.21"/>
    </reaction>
</comment>
<feature type="binding site" evidence="12">
    <location>
        <position position="52"/>
    </location>
    <ligand>
        <name>ATP</name>
        <dbReference type="ChEBI" id="CHEBI:30616"/>
    </ligand>
</feature>
<dbReference type="GO" id="GO:0007052">
    <property type="term" value="P:mitotic spindle organization"/>
    <property type="evidence" value="ECO:0007669"/>
    <property type="project" value="TreeGrafter"/>
</dbReference>
<evidence type="ECO:0000313" key="17">
    <source>
        <dbReference type="Proteomes" id="UP000274131"/>
    </source>
</evidence>
<dbReference type="SUPFAM" id="SSF82615">
    <property type="entry name" value="Polo-box domain"/>
    <property type="match status" value="2"/>
</dbReference>
<dbReference type="InterPro" id="IPR033701">
    <property type="entry name" value="POLO_box_1"/>
</dbReference>
<dbReference type="GO" id="GO:0000922">
    <property type="term" value="C:spindle pole"/>
    <property type="evidence" value="ECO:0007669"/>
    <property type="project" value="TreeGrafter"/>
</dbReference>
<keyword evidence="7 13" id="KW-0418">Kinase</keyword>
<accession>A0A0N4V9W5</accession>
<evidence type="ECO:0000256" key="13">
    <source>
        <dbReference type="RuleBase" id="RU361162"/>
    </source>
</evidence>
<dbReference type="SUPFAM" id="SSF56112">
    <property type="entry name" value="Protein kinase-like (PK-like)"/>
    <property type="match status" value="1"/>
</dbReference>
<reference evidence="18" key="1">
    <citation type="submission" date="2017-02" db="UniProtKB">
        <authorList>
            <consortium name="WormBaseParasite"/>
        </authorList>
    </citation>
    <scope>IDENTIFICATION</scope>
</reference>
<keyword evidence="6 12" id="KW-0547">Nucleotide-binding</keyword>
<dbReference type="Pfam" id="PF00659">
    <property type="entry name" value="POLO_box"/>
    <property type="match status" value="2"/>
</dbReference>
<comment type="subcellular location">
    <subcellularLocation>
        <location evidence="1">Cytoplasm</location>
        <location evidence="1">Cytoskeleton</location>
        <location evidence="1">Microtubule organizing center</location>
        <location evidence="1">Centrosome</location>
    </subcellularLocation>
</comment>
<dbReference type="EC" id="2.7.11.21" evidence="13"/>
<gene>
    <name evidence="16" type="ORF">EVEC_LOCUS6763</name>
</gene>
<dbReference type="GO" id="GO:0004674">
    <property type="term" value="F:protein serine/threonine kinase activity"/>
    <property type="evidence" value="ECO:0007669"/>
    <property type="project" value="UniProtKB-KW"/>
</dbReference>
<evidence type="ECO:0000256" key="9">
    <source>
        <dbReference type="ARBA" id="ARBA00023212"/>
    </source>
</evidence>
<keyword evidence="4 13" id="KW-0808">Transferase</keyword>
<name>A0A0N4V9W5_ENTVE</name>
<dbReference type="Gene3D" id="3.30.200.20">
    <property type="entry name" value="Phosphorylase Kinase, domain 1"/>
    <property type="match status" value="1"/>
</dbReference>
<feature type="domain" description="POLO box" evidence="15">
    <location>
        <begin position="410"/>
        <end position="496"/>
    </location>
</feature>
<dbReference type="FunFam" id="3.30.200.20:FF:000091">
    <property type="entry name" value="Serine/threonine-protein kinase PLK"/>
    <property type="match status" value="1"/>
</dbReference>
<evidence type="ECO:0000256" key="11">
    <source>
        <dbReference type="ARBA" id="ARBA00048347"/>
    </source>
</evidence>
<dbReference type="InterPro" id="IPR033695">
    <property type="entry name" value="POLO_box_2"/>
</dbReference>
<protein>
    <recommendedName>
        <fullName evidence="13">Serine/threonine-protein kinase PLK</fullName>
        <ecNumber evidence="13">2.7.11.21</ecNumber>
    </recommendedName>
    <alternativeName>
        <fullName evidence="13">Polo-like kinase</fullName>
    </alternativeName>
</protein>
<evidence type="ECO:0000259" key="15">
    <source>
        <dbReference type="PROSITE" id="PS50078"/>
    </source>
</evidence>
<evidence type="ECO:0000256" key="1">
    <source>
        <dbReference type="ARBA" id="ARBA00004300"/>
    </source>
</evidence>
<dbReference type="CDD" id="cd13117">
    <property type="entry name" value="POLO_box_2"/>
    <property type="match status" value="1"/>
</dbReference>
<evidence type="ECO:0000259" key="14">
    <source>
        <dbReference type="PROSITE" id="PS50011"/>
    </source>
</evidence>
<dbReference type="InterPro" id="IPR000959">
    <property type="entry name" value="POLO_box_dom"/>
</dbReference>
<keyword evidence="9" id="KW-0206">Cytoskeleton</keyword>
<feature type="domain" description="Protein kinase" evidence="14">
    <location>
        <begin position="23"/>
        <end position="309"/>
    </location>
</feature>
<dbReference type="Gene3D" id="3.30.1120.30">
    <property type="entry name" value="POLO box domain"/>
    <property type="match status" value="2"/>
</dbReference>
<dbReference type="STRING" id="51028.A0A0N4V9W5"/>
<dbReference type="FunFam" id="3.30.1120.30:FF:000001">
    <property type="entry name" value="Serine/threonine-protein kinase PLK"/>
    <property type="match status" value="1"/>
</dbReference>
<organism evidence="18">
    <name type="scientific">Enterobius vermicularis</name>
    <name type="common">Human pinworm</name>
    <dbReference type="NCBI Taxonomy" id="51028"/>
    <lineage>
        <taxon>Eukaryota</taxon>
        <taxon>Metazoa</taxon>
        <taxon>Ecdysozoa</taxon>
        <taxon>Nematoda</taxon>
        <taxon>Chromadorea</taxon>
        <taxon>Rhabditida</taxon>
        <taxon>Spirurina</taxon>
        <taxon>Oxyuridomorpha</taxon>
        <taxon>Oxyuroidea</taxon>
        <taxon>Oxyuridae</taxon>
        <taxon>Enterobius</taxon>
    </lineage>
</organism>
<dbReference type="CDD" id="cd13118">
    <property type="entry name" value="POLO_box_1"/>
    <property type="match status" value="1"/>
</dbReference>
<evidence type="ECO:0000256" key="10">
    <source>
        <dbReference type="ARBA" id="ARBA00047802"/>
    </source>
</evidence>
<keyword evidence="3 13" id="KW-0723">Serine/threonine-protein kinase</keyword>
<comment type="similarity">
    <text evidence="13">Belongs to the protein kinase superfamily. Ser/Thr protein kinase family. CDC5/Polo subfamily.</text>
</comment>
<proteinExistence type="inferred from homology"/>
<evidence type="ECO:0000256" key="4">
    <source>
        <dbReference type="ARBA" id="ARBA00022679"/>
    </source>
</evidence>
<evidence type="ECO:0000256" key="6">
    <source>
        <dbReference type="ARBA" id="ARBA00022741"/>
    </source>
</evidence>
<dbReference type="Pfam" id="PF00069">
    <property type="entry name" value="Pkinase"/>
    <property type="match status" value="1"/>
</dbReference>
<evidence type="ECO:0000256" key="12">
    <source>
        <dbReference type="PROSITE-ProRule" id="PRU10141"/>
    </source>
</evidence>
<evidence type="ECO:0000313" key="16">
    <source>
        <dbReference type="EMBL" id="VDD92012.1"/>
    </source>
</evidence>
<evidence type="ECO:0000256" key="7">
    <source>
        <dbReference type="ARBA" id="ARBA00022777"/>
    </source>
</evidence>
<dbReference type="GO" id="GO:0005813">
    <property type="term" value="C:centrosome"/>
    <property type="evidence" value="ECO:0007669"/>
    <property type="project" value="UniProtKB-SubCell"/>
</dbReference>
<dbReference type="GO" id="GO:0005634">
    <property type="term" value="C:nucleus"/>
    <property type="evidence" value="ECO:0007669"/>
    <property type="project" value="TreeGrafter"/>
</dbReference>
<dbReference type="InterPro" id="IPR017441">
    <property type="entry name" value="Protein_kinase_ATP_BS"/>
</dbReference>